<dbReference type="Proteomes" id="UP000036106">
    <property type="component" value="Chromosome"/>
</dbReference>
<comment type="similarity">
    <text evidence="8">Belongs to the ATPase delta chain family.</text>
</comment>
<keyword evidence="3 8" id="KW-0375">Hydrogen ion transport</keyword>
<dbReference type="InterPro" id="IPR020781">
    <property type="entry name" value="ATPase_OSCP/d_CS"/>
</dbReference>
<keyword evidence="10" id="KW-1185">Reference proteome</keyword>
<dbReference type="PRINTS" id="PR00125">
    <property type="entry name" value="ATPASEDELTA"/>
</dbReference>
<dbReference type="GO" id="GO:0045259">
    <property type="term" value="C:proton-transporting ATP synthase complex"/>
    <property type="evidence" value="ECO:0007669"/>
    <property type="project" value="UniProtKB-KW"/>
</dbReference>
<keyword evidence="5 8" id="KW-0472">Membrane</keyword>
<dbReference type="GO" id="GO:0046933">
    <property type="term" value="F:proton-transporting ATP synthase activity, rotational mechanism"/>
    <property type="evidence" value="ECO:0007669"/>
    <property type="project" value="UniProtKB-UniRule"/>
</dbReference>
<dbReference type="OrthoDB" id="9786633at2"/>
<evidence type="ECO:0000313" key="10">
    <source>
        <dbReference type="Proteomes" id="UP000036106"/>
    </source>
</evidence>
<dbReference type="EMBL" id="CP012034">
    <property type="protein sequence ID" value="AKP66377.1"/>
    <property type="molecule type" value="Genomic_DNA"/>
</dbReference>
<dbReference type="PROSITE" id="PS00389">
    <property type="entry name" value="ATPASE_DELTA"/>
    <property type="match status" value="1"/>
</dbReference>
<evidence type="ECO:0000256" key="3">
    <source>
        <dbReference type="ARBA" id="ARBA00022781"/>
    </source>
</evidence>
<proteinExistence type="inferred from homology"/>
<keyword evidence="8" id="KW-1003">Cell membrane</keyword>
<comment type="subcellular location">
    <subcellularLocation>
        <location evidence="8">Cell membrane</location>
        <topology evidence="8">Peripheral membrane protein</topology>
    </subcellularLocation>
    <subcellularLocation>
        <location evidence="1">Membrane</location>
    </subcellularLocation>
</comment>
<name>A0A0H4QEL1_9LACO</name>
<dbReference type="STRING" id="1007676.ABM34_01650"/>
<dbReference type="GO" id="GO:0005886">
    <property type="term" value="C:plasma membrane"/>
    <property type="evidence" value="ECO:0007669"/>
    <property type="project" value="UniProtKB-SubCell"/>
</dbReference>
<protein>
    <recommendedName>
        <fullName evidence="8">ATP synthase subunit delta</fullName>
    </recommendedName>
    <alternativeName>
        <fullName evidence="8">ATP synthase F(1) sector subunit delta</fullName>
    </alternativeName>
    <alternativeName>
        <fullName evidence="8">F-type ATPase subunit delta</fullName>
        <shortName evidence="8">F-ATPase subunit delta</shortName>
    </alternativeName>
</protein>
<dbReference type="AlphaFoldDB" id="A0A0H4QEL1"/>
<reference evidence="10" key="1">
    <citation type="submission" date="2015-07" db="EMBL/GenBank/DDBJ databases">
        <title>Lactobacillus ginsenosidimutans/EMML 3141/ whole genome sequencing.</title>
        <authorList>
            <person name="Kim M.K."/>
            <person name="Im W.-T."/>
            <person name="Srinivasan S."/>
            <person name="Lee J.-J."/>
        </authorList>
    </citation>
    <scope>NUCLEOTIDE SEQUENCE [LARGE SCALE GENOMIC DNA]</scope>
    <source>
        <strain evidence="10">EMML 3041</strain>
    </source>
</reference>
<evidence type="ECO:0000256" key="8">
    <source>
        <dbReference type="HAMAP-Rule" id="MF_01416"/>
    </source>
</evidence>
<dbReference type="RefSeq" id="WP_048702668.1">
    <property type="nucleotide sequence ID" value="NZ_CP012034.1"/>
</dbReference>
<sequence length="183" mass="20514">MKLSKFQVGKRYSKALYEVADEQNSLDEVLEDLKALKTVYVENPSLSLALAGRQISRDDKLKIMKTLSSQFGELMQDFMSMLLDRGRLDCVEEIADEFIKKCDDAHGIVEVTVTSTIELSAEQTDKLESVVEKRFSVNQVNLTKIVDPSIIGGVIIRVGDQVIDGSVLKKYTNIKNLLLVNNK</sequence>
<organism evidence="9 10">
    <name type="scientific">Companilactobacillus ginsenosidimutans</name>
    <dbReference type="NCBI Taxonomy" id="1007676"/>
    <lineage>
        <taxon>Bacteria</taxon>
        <taxon>Bacillati</taxon>
        <taxon>Bacillota</taxon>
        <taxon>Bacilli</taxon>
        <taxon>Lactobacillales</taxon>
        <taxon>Lactobacillaceae</taxon>
        <taxon>Companilactobacillus</taxon>
    </lineage>
</organism>
<keyword evidence="6 8" id="KW-0139">CF(1)</keyword>
<dbReference type="PATRIC" id="fig|1007676.4.peg.346"/>
<comment type="function">
    <text evidence="8">This protein is part of the stalk that links CF(0) to CF(1). It either transmits conformational changes from CF(0) to CF(1) or is implicated in proton conduction.</text>
</comment>
<dbReference type="KEGG" id="lgn:ABM34_01650"/>
<evidence type="ECO:0000256" key="4">
    <source>
        <dbReference type="ARBA" id="ARBA00023065"/>
    </source>
</evidence>
<gene>
    <name evidence="8" type="primary">atpH</name>
    <name evidence="9" type="ORF">ABM34_01650</name>
</gene>
<dbReference type="InterPro" id="IPR000711">
    <property type="entry name" value="ATPase_OSCP/dsu"/>
</dbReference>
<evidence type="ECO:0000313" key="9">
    <source>
        <dbReference type="EMBL" id="AKP66377.1"/>
    </source>
</evidence>
<dbReference type="Pfam" id="PF00213">
    <property type="entry name" value="OSCP"/>
    <property type="match status" value="1"/>
</dbReference>
<keyword evidence="7 8" id="KW-0066">ATP synthesis</keyword>
<evidence type="ECO:0000256" key="1">
    <source>
        <dbReference type="ARBA" id="ARBA00004370"/>
    </source>
</evidence>
<dbReference type="NCBIfam" id="TIGR01145">
    <property type="entry name" value="ATP_synt_delta"/>
    <property type="match status" value="1"/>
</dbReference>
<dbReference type="InterPro" id="IPR026015">
    <property type="entry name" value="ATP_synth_OSCP/delta_N_sf"/>
</dbReference>
<dbReference type="NCBIfam" id="NF004401">
    <property type="entry name" value="PRK05758.2-1"/>
    <property type="match status" value="1"/>
</dbReference>
<dbReference type="Gene3D" id="1.10.520.20">
    <property type="entry name" value="N-terminal domain of the delta subunit of the F1F0-ATP synthase"/>
    <property type="match status" value="1"/>
</dbReference>
<comment type="function">
    <text evidence="8">F(1)F(0) ATP synthase produces ATP from ADP in the presence of a proton or sodium gradient. F-type ATPases consist of two structural domains, F(1) containing the extramembraneous catalytic core and F(0) containing the membrane proton channel, linked together by a central stalk and a peripheral stalk. During catalysis, ATP synthesis in the catalytic domain of F(1) is coupled via a rotary mechanism of the central stalk subunits to proton translocation.</text>
</comment>
<dbReference type="SUPFAM" id="SSF47928">
    <property type="entry name" value="N-terminal domain of the delta subunit of the F1F0-ATP synthase"/>
    <property type="match status" value="1"/>
</dbReference>
<evidence type="ECO:0000256" key="2">
    <source>
        <dbReference type="ARBA" id="ARBA00022448"/>
    </source>
</evidence>
<keyword evidence="2 8" id="KW-0813">Transport</keyword>
<evidence type="ECO:0000256" key="7">
    <source>
        <dbReference type="ARBA" id="ARBA00023310"/>
    </source>
</evidence>
<evidence type="ECO:0000256" key="6">
    <source>
        <dbReference type="ARBA" id="ARBA00023196"/>
    </source>
</evidence>
<dbReference type="PANTHER" id="PTHR11910">
    <property type="entry name" value="ATP SYNTHASE DELTA CHAIN"/>
    <property type="match status" value="1"/>
</dbReference>
<dbReference type="HAMAP" id="MF_01416">
    <property type="entry name" value="ATP_synth_delta_bact"/>
    <property type="match status" value="1"/>
</dbReference>
<evidence type="ECO:0000256" key="5">
    <source>
        <dbReference type="ARBA" id="ARBA00023136"/>
    </source>
</evidence>
<keyword evidence="4 8" id="KW-0406">Ion transport</keyword>
<accession>A0A0H4QEL1</accession>